<dbReference type="EMBL" id="BPLR01002698">
    <property type="protein sequence ID" value="GIX76874.1"/>
    <property type="molecule type" value="Genomic_DNA"/>
</dbReference>
<organism evidence="1 2">
    <name type="scientific">Caerostris extrusa</name>
    <name type="common">Bark spider</name>
    <name type="synonym">Caerostris bankana</name>
    <dbReference type="NCBI Taxonomy" id="172846"/>
    <lineage>
        <taxon>Eukaryota</taxon>
        <taxon>Metazoa</taxon>
        <taxon>Ecdysozoa</taxon>
        <taxon>Arthropoda</taxon>
        <taxon>Chelicerata</taxon>
        <taxon>Arachnida</taxon>
        <taxon>Araneae</taxon>
        <taxon>Araneomorphae</taxon>
        <taxon>Entelegynae</taxon>
        <taxon>Araneoidea</taxon>
        <taxon>Araneidae</taxon>
        <taxon>Caerostris</taxon>
    </lineage>
</organism>
<protein>
    <submittedName>
        <fullName evidence="1">Uncharacterized protein</fullName>
    </submittedName>
</protein>
<proteinExistence type="predicted"/>
<evidence type="ECO:0000313" key="1">
    <source>
        <dbReference type="EMBL" id="GIX76874.1"/>
    </source>
</evidence>
<dbReference type="AlphaFoldDB" id="A0AAV4N0S2"/>
<reference evidence="1 2" key="1">
    <citation type="submission" date="2021-06" db="EMBL/GenBank/DDBJ databases">
        <title>Caerostris extrusa draft genome.</title>
        <authorList>
            <person name="Kono N."/>
            <person name="Arakawa K."/>
        </authorList>
    </citation>
    <scope>NUCLEOTIDE SEQUENCE [LARGE SCALE GENOMIC DNA]</scope>
</reference>
<accession>A0AAV4N0S2</accession>
<gene>
    <name evidence="1" type="ORF">CEXT_238251</name>
</gene>
<keyword evidence="2" id="KW-1185">Reference proteome</keyword>
<sequence length="103" mass="12203">MFSFYIASPNPDINRSPALTHPRFILLGDRLFATIYLSVWGRIWHRYQRKIRPIISVHQSSSWLLDVDKAKRWGHPPPFVLFFILFHPFSEGYTVMNDTRARS</sequence>
<dbReference type="Proteomes" id="UP001054945">
    <property type="component" value="Unassembled WGS sequence"/>
</dbReference>
<name>A0AAV4N0S2_CAEEX</name>
<evidence type="ECO:0000313" key="2">
    <source>
        <dbReference type="Proteomes" id="UP001054945"/>
    </source>
</evidence>
<comment type="caution">
    <text evidence="1">The sequence shown here is derived from an EMBL/GenBank/DDBJ whole genome shotgun (WGS) entry which is preliminary data.</text>
</comment>